<evidence type="ECO:0000313" key="3">
    <source>
        <dbReference type="EMBL" id="MFB9450554.1"/>
    </source>
</evidence>
<dbReference type="PROSITE" id="PS51257">
    <property type="entry name" value="PROKAR_LIPOPROTEIN"/>
    <property type="match status" value="1"/>
</dbReference>
<keyword evidence="4" id="KW-1185">Reference proteome</keyword>
<organism evidence="3 4">
    <name type="scientific">Dactylosporangium vinaceum</name>
    <dbReference type="NCBI Taxonomy" id="53362"/>
    <lineage>
        <taxon>Bacteria</taxon>
        <taxon>Bacillati</taxon>
        <taxon>Actinomycetota</taxon>
        <taxon>Actinomycetes</taxon>
        <taxon>Micromonosporales</taxon>
        <taxon>Micromonosporaceae</taxon>
        <taxon>Dactylosporangium</taxon>
    </lineage>
</organism>
<feature type="region of interest" description="Disordered" evidence="1">
    <location>
        <begin position="22"/>
        <end position="43"/>
    </location>
</feature>
<comment type="caution">
    <text evidence="3">The sequence shown here is derived from an EMBL/GenBank/DDBJ whole genome shotgun (WGS) entry which is preliminary data.</text>
</comment>
<evidence type="ECO:0000256" key="1">
    <source>
        <dbReference type="SAM" id="MobiDB-lite"/>
    </source>
</evidence>
<proteinExistence type="predicted"/>
<evidence type="ECO:0000313" key="4">
    <source>
        <dbReference type="Proteomes" id="UP001589608"/>
    </source>
</evidence>
<feature type="compositionally biased region" description="Polar residues" evidence="1">
    <location>
        <begin position="25"/>
        <end position="37"/>
    </location>
</feature>
<sequence length="164" mass="16991">MRRILSLLPAVAVLSGLAALSGCSNNDNSTPAPQTAASGPVKRMRHADAQTLADRYRTDAATTLGIPPAGAPTSSLGPCEGPHTFTAITYGDVPVPADQQPAALQKLRAHYTAERYTVAPAPTDGSTALNATTPDRVMISVAPEGTDILRVNVATPCFESDEPL</sequence>
<gene>
    <name evidence="3" type="ORF">ACFFTR_46390</name>
</gene>
<dbReference type="Proteomes" id="UP001589608">
    <property type="component" value="Unassembled WGS sequence"/>
</dbReference>
<name>A0ABV5MNW4_9ACTN</name>
<accession>A0ABV5MNW4</accession>
<reference evidence="3 4" key="1">
    <citation type="submission" date="2024-09" db="EMBL/GenBank/DDBJ databases">
        <authorList>
            <person name="Sun Q."/>
            <person name="Mori K."/>
        </authorList>
    </citation>
    <scope>NUCLEOTIDE SEQUENCE [LARGE SCALE GENOMIC DNA]</scope>
    <source>
        <strain evidence="3 4">JCM 3307</strain>
    </source>
</reference>
<dbReference type="EMBL" id="JBHMCA010000082">
    <property type="protein sequence ID" value="MFB9450554.1"/>
    <property type="molecule type" value="Genomic_DNA"/>
</dbReference>
<protein>
    <recommendedName>
        <fullName evidence="5">Lipoprotein</fullName>
    </recommendedName>
</protein>
<evidence type="ECO:0000256" key="2">
    <source>
        <dbReference type="SAM" id="SignalP"/>
    </source>
</evidence>
<keyword evidence="2" id="KW-0732">Signal</keyword>
<feature type="chain" id="PRO_5047341200" description="Lipoprotein" evidence="2">
    <location>
        <begin position="19"/>
        <end position="164"/>
    </location>
</feature>
<dbReference type="RefSeq" id="WP_223098590.1">
    <property type="nucleotide sequence ID" value="NZ_CP061913.1"/>
</dbReference>
<feature type="signal peptide" evidence="2">
    <location>
        <begin position="1"/>
        <end position="18"/>
    </location>
</feature>
<evidence type="ECO:0008006" key="5">
    <source>
        <dbReference type="Google" id="ProtNLM"/>
    </source>
</evidence>